<sequence length="350" mass="38412">MSGDTSEEKSQPASDKKIRDAREKGQVSKSQDLVAGVMLLASITYLAFSLTTERAKIEALLDLIARRVHTDPFAELWPVVLALAGNIMINLAVPLLAVTVAAIVLTNLVVMRGFVFSVTPITPNFEHINPVSGAKRIFSMRSVVEFFKALFKVAVLATAFVIVFRMGLQALMLSSTCGGPCITNTFRALLQPLIITAIIAFIVVGLIDVLVQHWLFQRDLKMTKSEQKRERRDAEGDPAILQQRRKERREMQAYATKTGLMNASLLVGSPDGWTVGIRYVRGETPVPMIVARASPSQSRTMITEALLTDIPVIRETALADAIAKSARTGEPVPEKMFQRVADLLVAAKLI</sequence>
<feature type="transmembrane region" description="Helical" evidence="3">
    <location>
        <begin position="33"/>
        <end position="51"/>
    </location>
</feature>
<protein>
    <submittedName>
        <fullName evidence="4">Translocation protein in type III secretion system, RhcU</fullName>
    </submittedName>
</protein>
<keyword evidence="5" id="KW-1185">Reference proteome</keyword>
<evidence type="ECO:0000313" key="5">
    <source>
        <dbReference type="Proteomes" id="UP000435138"/>
    </source>
</evidence>
<feature type="region of interest" description="Disordered" evidence="2">
    <location>
        <begin position="1"/>
        <end position="24"/>
    </location>
</feature>
<gene>
    <name evidence="4" type="ORF">GAO09_24870</name>
</gene>
<reference evidence="4 5" key="1">
    <citation type="submission" date="2019-11" db="EMBL/GenBank/DDBJ databases">
        <title>Genome analysis of Rhizobacterium cereale a novel genus and species isolated from maize roots in North Spain.</title>
        <authorList>
            <person name="Menendez E."/>
            <person name="Flores-Felix J.D."/>
            <person name="Ramirez-Bahena M.-H."/>
            <person name="Igual J.M."/>
            <person name="Garcia-Fraile P."/>
            <person name="Peix A."/>
            <person name="Velazquez E."/>
        </authorList>
    </citation>
    <scope>NUCLEOTIDE SEQUENCE [LARGE SCALE GENOMIC DNA]</scope>
    <source>
        <strain evidence="4 5">RZME27</strain>
    </source>
</reference>
<accession>A0A6A8AEU1</accession>
<evidence type="ECO:0000256" key="1">
    <source>
        <dbReference type="ARBA" id="ARBA00010690"/>
    </source>
</evidence>
<dbReference type="GO" id="GO:0005886">
    <property type="term" value="C:plasma membrane"/>
    <property type="evidence" value="ECO:0007669"/>
    <property type="project" value="TreeGrafter"/>
</dbReference>
<evidence type="ECO:0000256" key="2">
    <source>
        <dbReference type="SAM" id="MobiDB-lite"/>
    </source>
</evidence>
<organism evidence="4 5">
    <name type="scientific">Endobacterium cereale</name>
    <dbReference type="NCBI Taxonomy" id="2663029"/>
    <lineage>
        <taxon>Bacteria</taxon>
        <taxon>Pseudomonadati</taxon>
        <taxon>Pseudomonadota</taxon>
        <taxon>Alphaproteobacteria</taxon>
        <taxon>Hyphomicrobiales</taxon>
        <taxon>Rhizobiaceae</taxon>
        <taxon>Endobacterium</taxon>
    </lineage>
</organism>
<dbReference type="SUPFAM" id="SSF160544">
    <property type="entry name" value="EscU C-terminal domain-like"/>
    <property type="match status" value="1"/>
</dbReference>
<feature type="transmembrane region" description="Helical" evidence="3">
    <location>
        <begin position="188"/>
        <end position="211"/>
    </location>
</feature>
<proteinExistence type="inferred from homology"/>
<dbReference type="RefSeq" id="WP_153358844.1">
    <property type="nucleotide sequence ID" value="NZ_JAYKOO010000008.1"/>
</dbReference>
<feature type="transmembrane region" description="Helical" evidence="3">
    <location>
        <begin position="149"/>
        <end position="168"/>
    </location>
</feature>
<dbReference type="InterPro" id="IPR029025">
    <property type="entry name" value="T3SS_substrate_exporter_C"/>
</dbReference>
<evidence type="ECO:0000313" key="4">
    <source>
        <dbReference type="EMBL" id="MQY49274.1"/>
    </source>
</evidence>
<dbReference type="Gene3D" id="3.40.1690.10">
    <property type="entry name" value="secretion proteins EscU"/>
    <property type="match status" value="1"/>
</dbReference>
<keyword evidence="3" id="KW-0472">Membrane</keyword>
<dbReference type="PANTHER" id="PTHR30531">
    <property type="entry name" value="FLAGELLAR BIOSYNTHETIC PROTEIN FLHB"/>
    <property type="match status" value="1"/>
</dbReference>
<keyword evidence="3" id="KW-1133">Transmembrane helix</keyword>
<comment type="caution">
    <text evidence="4">The sequence shown here is derived from an EMBL/GenBank/DDBJ whole genome shotgun (WGS) entry which is preliminary data.</text>
</comment>
<dbReference type="PRINTS" id="PR00950">
    <property type="entry name" value="TYPE3IMSPROT"/>
</dbReference>
<dbReference type="Pfam" id="PF01312">
    <property type="entry name" value="Bac_export_2"/>
    <property type="match status" value="1"/>
</dbReference>
<dbReference type="AlphaFoldDB" id="A0A6A8AEU1"/>
<name>A0A6A8AEU1_9HYPH</name>
<dbReference type="GO" id="GO:0009306">
    <property type="term" value="P:protein secretion"/>
    <property type="evidence" value="ECO:0007669"/>
    <property type="project" value="InterPro"/>
</dbReference>
<keyword evidence="3" id="KW-0812">Transmembrane</keyword>
<dbReference type="EMBL" id="WIXI01000050">
    <property type="protein sequence ID" value="MQY49274.1"/>
    <property type="molecule type" value="Genomic_DNA"/>
</dbReference>
<evidence type="ECO:0000256" key="3">
    <source>
        <dbReference type="SAM" id="Phobius"/>
    </source>
</evidence>
<dbReference type="PANTHER" id="PTHR30531:SF12">
    <property type="entry name" value="FLAGELLAR BIOSYNTHETIC PROTEIN FLHB"/>
    <property type="match status" value="1"/>
</dbReference>
<feature type="transmembrane region" description="Helical" evidence="3">
    <location>
        <begin position="95"/>
        <end position="115"/>
    </location>
</feature>
<dbReference type="InterPro" id="IPR006135">
    <property type="entry name" value="T3SS_substrate_exporter"/>
</dbReference>
<comment type="similarity">
    <text evidence="1">Belongs to the type III secretion exporter family.</text>
</comment>
<dbReference type="Proteomes" id="UP000435138">
    <property type="component" value="Unassembled WGS sequence"/>
</dbReference>